<reference evidence="2" key="1">
    <citation type="submission" date="2023-03" db="EMBL/GenBank/DDBJ databases">
        <title>Massive genome expansion in bonnet fungi (Mycena s.s.) driven by repeated elements and novel gene families across ecological guilds.</title>
        <authorList>
            <consortium name="Lawrence Berkeley National Laboratory"/>
            <person name="Harder C.B."/>
            <person name="Miyauchi S."/>
            <person name="Viragh M."/>
            <person name="Kuo A."/>
            <person name="Thoen E."/>
            <person name="Andreopoulos B."/>
            <person name="Lu D."/>
            <person name="Skrede I."/>
            <person name="Drula E."/>
            <person name="Henrissat B."/>
            <person name="Morin E."/>
            <person name="Kohler A."/>
            <person name="Barry K."/>
            <person name="LaButti K."/>
            <person name="Morin E."/>
            <person name="Salamov A."/>
            <person name="Lipzen A."/>
            <person name="Mereny Z."/>
            <person name="Hegedus B."/>
            <person name="Baldrian P."/>
            <person name="Stursova M."/>
            <person name="Weitz H."/>
            <person name="Taylor A."/>
            <person name="Grigoriev I.V."/>
            <person name="Nagy L.G."/>
            <person name="Martin F."/>
            <person name="Kauserud H."/>
        </authorList>
    </citation>
    <scope>NUCLEOTIDE SEQUENCE</scope>
    <source>
        <strain evidence="2">CBHHK182m</strain>
    </source>
</reference>
<feature type="compositionally biased region" description="Basic and acidic residues" evidence="1">
    <location>
        <begin position="110"/>
        <end position="123"/>
    </location>
</feature>
<accession>A0AAD7DV88</accession>
<evidence type="ECO:0000313" key="2">
    <source>
        <dbReference type="EMBL" id="KAJ7700557.1"/>
    </source>
</evidence>
<dbReference type="AlphaFoldDB" id="A0AAD7DV88"/>
<evidence type="ECO:0000256" key="1">
    <source>
        <dbReference type="SAM" id="MobiDB-lite"/>
    </source>
</evidence>
<evidence type="ECO:0000313" key="3">
    <source>
        <dbReference type="Proteomes" id="UP001215598"/>
    </source>
</evidence>
<sequence length="183" mass="20437">MVPIKKPKGKFNLQEAMGLSDNRQLFTELQAAVHSIALEAKIDFGLNWSQQDPGTVAKILRVAGERHTHLNAKRYPRNWATAAMLQRYINSKANPSSGVSRRRKRVTKVGRLEAERERMDVDRPLNNNQDSGPASLFADDDVPRDLSDDSEREDNELERPDEPGSVGSNSSDEGDDQLPVADD</sequence>
<name>A0AAD7DV88_9AGAR</name>
<comment type="caution">
    <text evidence="2">The sequence shown here is derived from an EMBL/GenBank/DDBJ whole genome shotgun (WGS) entry which is preliminary data.</text>
</comment>
<dbReference type="EMBL" id="JARKIB010000552">
    <property type="protein sequence ID" value="KAJ7700557.1"/>
    <property type="molecule type" value="Genomic_DNA"/>
</dbReference>
<feature type="region of interest" description="Disordered" evidence="1">
    <location>
        <begin position="93"/>
        <end position="183"/>
    </location>
</feature>
<proteinExistence type="predicted"/>
<dbReference type="Proteomes" id="UP001215598">
    <property type="component" value="Unassembled WGS sequence"/>
</dbReference>
<gene>
    <name evidence="2" type="ORF">B0H16DRAFT_1705625</name>
</gene>
<protein>
    <submittedName>
        <fullName evidence="2">Uncharacterized protein</fullName>
    </submittedName>
</protein>
<keyword evidence="3" id="KW-1185">Reference proteome</keyword>
<feature type="compositionally biased region" description="Acidic residues" evidence="1">
    <location>
        <begin position="172"/>
        <end position="183"/>
    </location>
</feature>
<organism evidence="2 3">
    <name type="scientific">Mycena metata</name>
    <dbReference type="NCBI Taxonomy" id="1033252"/>
    <lineage>
        <taxon>Eukaryota</taxon>
        <taxon>Fungi</taxon>
        <taxon>Dikarya</taxon>
        <taxon>Basidiomycota</taxon>
        <taxon>Agaricomycotina</taxon>
        <taxon>Agaricomycetes</taxon>
        <taxon>Agaricomycetidae</taxon>
        <taxon>Agaricales</taxon>
        <taxon>Marasmiineae</taxon>
        <taxon>Mycenaceae</taxon>
        <taxon>Mycena</taxon>
    </lineage>
</organism>